<keyword evidence="6 12" id="KW-0521">NADP</keyword>
<dbReference type="SUPFAM" id="SSF51735">
    <property type="entry name" value="NAD(P)-binding Rossmann-fold domains"/>
    <property type="match status" value="1"/>
</dbReference>
<dbReference type="PROSITE" id="PS00061">
    <property type="entry name" value="ADH_SHORT"/>
    <property type="match status" value="1"/>
</dbReference>
<dbReference type="PRINTS" id="PR00081">
    <property type="entry name" value="GDHRDH"/>
</dbReference>
<dbReference type="OrthoDB" id="5545019at2759"/>
<dbReference type="PANTHER" id="PTHR43086">
    <property type="entry name" value="VERY-LONG-CHAIN 3-OXOOACYL-COA REDUCTASE"/>
    <property type="match status" value="1"/>
</dbReference>
<evidence type="ECO:0000256" key="11">
    <source>
        <dbReference type="ARBA" id="ARBA00023160"/>
    </source>
</evidence>
<keyword evidence="3 12" id="KW-0812">Transmembrane</keyword>
<comment type="function">
    <text evidence="12">Component of the microsomal membrane bound fatty acid elongation system, which produces the 26-carbon very long-chain fatty acids (VLCFA) from palmitate. Catalyzes the reduction of the 3-ketoacyl-CoA intermediate that is formed in each cycle of fatty acid elongation. VLCFAs serve as precursors for ceramide and sphingolipids.</text>
</comment>
<dbReference type="GO" id="GO:0030497">
    <property type="term" value="P:fatty acid elongation"/>
    <property type="evidence" value="ECO:0007669"/>
    <property type="project" value="UniProtKB-UniRule"/>
</dbReference>
<dbReference type="InterPro" id="IPR002347">
    <property type="entry name" value="SDR_fam"/>
</dbReference>
<reference evidence="14 15" key="1">
    <citation type="submission" date="2020-07" db="EMBL/GenBank/DDBJ databases">
        <title>The yeast mating-type switching endonuclease HO is a domesticated member of an unorthodox homing genetic element family.</title>
        <authorList>
            <person name="Coughlan A.Y."/>
            <person name="Lombardi L."/>
            <person name="Braun-Galleani S."/>
            <person name="Martos A.R."/>
            <person name="Galeote V."/>
            <person name="Bigey F."/>
            <person name="Dequin S."/>
            <person name="Byrne K.P."/>
            <person name="Wolfe K.H."/>
        </authorList>
    </citation>
    <scope>NUCLEOTIDE SEQUENCE [LARGE SCALE GENOMIC DNA]</scope>
    <source>
        <strain evidence="14 15">NRRL Y-6702</strain>
    </source>
</reference>
<comment type="subcellular location">
    <subcellularLocation>
        <location evidence="12">Endoplasmic reticulum membrane</location>
        <topology evidence="12">Single-pass membrane protein</topology>
    </subcellularLocation>
</comment>
<evidence type="ECO:0000256" key="2">
    <source>
        <dbReference type="ARBA" id="ARBA00022516"/>
    </source>
</evidence>
<accession>A0A7H9AZW5</accession>
<feature type="transmembrane region" description="Helical" evidence="13">
    <location>
        <begin position="20"/>
        <end position="41"/>
    </location>
</feature>
<evidence type="ECO:0000256" key="6">
    <source>
        <dbReference type="ARBA" id="ARBA00022857"/>
    </source>
</evidence>
<sequence>MTLIVNLVEQLQAVGRRSELFNISLWCIFGFGVLKATTFILRTLSLIFDLFLLPSVNYSKYGAGKGKYCVITGASDGIGKEFAFQMARRHFNLVLISRTLSKLETIQKELQGKFGVEVKILSVDISRDVPENYTAIREVCEGLPITVLINNVGQSHSIPVPFLATEEKELRDIITINNTATLLISQLITPIIVSTAASSKCRGLILTMGSFAGLIPTPLLATYSGSKSFLQGWSNALAGELRDKNVDVELALSYLVTSSMSKIRRASLMIPNAKNFVSSTLKNVGRRCGAQERFSTITPYWSHALYHFIIEETVGVYSKLVNSINYTMHKSIRVRALRKAEREAKKD</sequence>
<gene>
    <name evidence="14" type="ORF">HG535_0C01220</name>
</gene>
<keyword evidence="15" id="KW-1185">Reference proteome</keyword>
<evidence type="ECO:0000256" key="9">
    <source>
        <dbReference type="ARBA" id="ARBA00023098"/>
    </source>
</evidence>
<evidence type="ECO:0000256" key="10">
    <source>
        <dbReference type="ARBA" id="ARBA00023136"/>
    </source>
</evidence>
<evidence type="ECO:0000313" key="14">
    <source>
        <dbReference type="EMBL" id="QLG71773.1"/>
    </source>
</evidence>
<keyword evidence="7 12" id="KW-1133">Transmembrane helix</keyword>
<dbReference type="KEGG" id="zmk:HG535_0C01220"/>
<dbReference type="InterPro" id="IPR020904">
    <property type="entry name" value="Sc_DH/Rdtase_CS"/>
</dbReference>
<feature type="active site" description="Proton acceptor" evidence="12">
    <location>
        <position position="223"/>
    </location>
</feature>
<dbReference type="GO" id="GO:0045703">
    <property type="term" value="F:ketoreductase activity"/>
    <property type="evidence" value="ECO:0007669"/>
    <property type="project" value="UniProtKB-UniRule"/>
</dbReference>
<organism evidence="14 15">
    <name type="scientific">Zygotorulaspora mrakii</name>
    <name type="common">Zygosaccharomyces mrakii</name>
    <dbReference type="NCBI Taxonomy" id="42260"/>
    <lineage>
        <taxon>Eukaryota</taxon>
        <taxon>Fungi</taxon>
        <taxon>Dikarya</taxon>
        <taxon>Ascomycota</taxon>
        <taxon>Saccharomycotina</taxon>
        <taxon>Saccharomycetes</taxon>
        <taxon>Saccharomycetales</taxon>
        <taxon>Saccharomycetaceae</taxon>
        <taxon>Zygotorulaspora</taxon>
    </lineage>
</organism>
<evidence type="ECO:0000256" key="12">
    <source>
        <dbReference type="HAMAP-Rule" id="MF_03107"/>
    </source>
</evidence>
<dbReference type="RefSeq" id="XP_037143501.1">
    <property type="nucleotide sequence ID" value="XM_037287606.1"/>
</dbReference>
<evidence type="ECO:0000256" key="1">
    <source>
        <dbReference type="ARBA" id="ARBA00005194"/>
    </source>
</evidence>
<evidence type="ECO:0000256" key="7">
    <source>
        <dbReference type="ARBA" id="ARBA00022989"/>
    </source>
</evidence>
<dbReference type="InterPro" id="IPR027533">
    <property type="entry name" value="3_ketoreductase_fungal"/>
</dbReference>
<feature type="binding site" evidence="12">
    <location>
        <position position="210"/>
    </location>
    <ligand>
        <name>substrate</name>
    </ligand>
</feature>
<dbReference type="GeneID" id="59235469"/>
<comment type="pathway">
    <text evidence="1">Lipid metabolism; fatty acid biosynthesis.</text>
</comment>
<dbReference type="Proteomes" id="UP000509704">
    <property type="component" value="Chromosome 3"/>
</dbReference>
<dbReference type="GO" id="GO:0005789">
    <property type="term" value="C:endoplasmic reticulum membrane"/>
    <property type="evidence" value="ECO:0007669"/>
    <property type="project" value="UniProtKB-SubCell"/>
</dbReference>
<evidence type="ECO:0000256" key="4">
    <source>
        <dbReference type="ARBA" id="ARBA00022824"/>
    </source>
</evidence>
<dbReference type="AlphaFoldDB" id="A0A7H9AZW5"/>
<dbReference type="PIRSF" id="PIRSF000126">
    <property type="entry name" value="11-beta-HSD1"/>
    <property type="match status" value="1"/>
</dbReference>
<keyword evidence="8 12" id="KW-0560">Oxidoreductase</keyword>
<dbReference type="HAMAP" id="MF_03107">
    <property type="entry name" value="3_ketoreductase"/>
    <property type="match status" value="1"/>
</dbReference>
<keyword evidence="9 12" id="KW-0443">Lipid metabolism</keyword>
<evidence type="ECO:0000256" key="13">
    <source>
        <dbReference type="SAM" id="Phobius"/>
    </source>
</evidence>
<dbReference type="Pfam" id="PF00106">
    <property type="entry name" value="adh_short"/>
    <property type="match status" value="1"/>
</dbReference>
<evidence type="ECO:0000256" key="3">
    <source>
        <dbReference type="ARBA" id="ARBA00022692"/>
    </source>
</evidence>
<keyword evidence="5 12" id="KW-0276">Fatty acid metabolism</keyword>
<keyword evidence="10 12" id="KW-0472">Membrane</keyword>
<keyword evidence="11 12" id="KW-0275">Fatty acid biosynthesis</keyword>
<evidence type="ECO:0000256" key="8">
    <source>
        <dbReference type="ARBA" id="ARBA00023002"/>
    </source>
</evidence>
<dbReference type="GO" id="GO:0141040">
    <property type="term" value="F:very-long-chain 3-oxoacyl-CoA reductase activity"/>
    <property type="evidence" value="ECO:0007669"/>
    <property type="project" value="UniProtKB-EC"/>
</dbReference>
<dbReference type="GO" id="GO:0030148">
    <property type="term" value="P:sphingolipid biosynthetic process"/>
    <property type="evidence" value="ECO:0007669"/>
    <property type="project" value="UniProtKB-ARBA"/>
</dbReference>
<comment type="catalytic activity">
    <reaction evidence="12">
        <text>a very-long-chain (3R)-3-hydroxyacyl-CoA + NADP(+) = a very-long-chain 3-oxoacyl-CoA + NADPH + H(+)</text>
        <dbReference type="Rhea" id="RHEA:48680"/>
        <dbReference type="ChEBI" id="CHEBI:15378"/>
        <dbReference type="ChEBI" id="CHEBI:57783"/>
        <dbReference type="ChEBI" id="CHEBI:58349"/>
        <dbReference type="ChEBI" id="CHEBI:85440"/>
        <dbReference type="ChEBI" id="CHEBI:90725"/>
        <dbReference type="EC" id="1.1.1.330"/>
    </reaction>
</comment>
<proteinExistence type="inferred from homology"/>
<dbReference type="FunFam" id="3.40.50.720:FF:000317">
    <property type="entry name" value="Very-long-chain 3-oxoacyl-CoA reductase"/>
    <property type="match status" value="1"/>
</dbReference>
<keyword evidence="4 12" id="KW-0256">Endoplasmic reticulum</keyword>
<dbReference type="CDD" id="cd05356">
    <property type="entry name" value="17beta-HSD1_like_SDR_c"/>
    <property type="match status" value="1"/>
</dbReference>
<comment type="similarity">
    <text evidence="12">Belongs to the short-chain dehydrogenases/reductases (SDR) family.</text>
</comment>
<dbReference type="EMBL" id="CP058606">
    <property type="protein sequence ID" value="QLG71773.1"/>
    <property type="molecule type" value="Genomic_DNA"/>
</dbReference>
<dbReference type="Gene3D" id="3.40.50.720">
    <property type="entry name" value="NAD(P)-binding Rossmann-like Domain"/>
    <property type="match status" value="1"/>
</dbReference>
<name>A0A7H9AZW5_ZYGMR</name>
<dbReference type="PANTHER" id="PTHR43086:SF2">
    <property type="entry name" value="HYDROXYSTEROID DEHYDROGENASE-LIKE PROTEIN 1"/>
    <property type="match status" value="1"/>
</dbReference>
<evidence type="ECO:0000313" key="15">
    <source>
        <dbReference type="Proteomes" id="UP000509704"/>
    </source>
</evidence>
<keyword evidence="2 12" id="KW-0444">Lipid biosynthesis</keyword>
<dbReference type="EC" id="1.1.1.330" evidence="12"/>
<protein>
    <recommendedName>
        <fullName evidence="12">Very-long-chain 3-oxoacyl-CoA reductase</fullName>
        <ecNumber evidence="12">1.1.1.330</ecNumber>
    </recommendedName>
    <alternativeName>
        <fullName evidence="12">3-ketoacyl-CoA reductase</fullName>
        <shortName evidence="12">3-ketoreductase</shortName>
        <shortName evidence="12">KAR</shortName>
    </alternativeName>
    <alternativeName>
        <fullName evidence="12">Microsomal beta-keto-reductase</fullName>
    </alternativeName>
</protein>
<dbReference type="InterPro" id="IPR036291">
    <property type="entry name" value="NAD(P)-bd_dom_sf"/>
</dbReference>
<evidence type="ECO:0000256" key="5">
    <source>
        <dbReference type="ARBA" id="ARBA00022832"/>
    </source>
</evidence>
<dbReference type="UniPathway" id="UPA00094"/>